<accession>F2LV50</accession>
<evidence type="ECO:0000313" key="2">
    <source>
        <dbReference type="Proteomes" id="UP000008139"/>
    </source>
</evidence>
<dbReference type="InParanoid" id="F2LV50"/>
<dbReference type="KEGG" id="hmr:Hipma_0664"/>
<sequence>MFLLQGKKKTCINELKALEDSKRFTHVFIETKAGREVYDVLETEFNGYGFAFILNLDKRNYSKLKDALDLIKDKNKKNKIKYSGLYFFTAHIPLAIDTSTGEQRIEISLIKESFNYIVGYKNIYQCQFFGNYPYDQKVFCENLYDLPLVFRRFIGENQNKPENFIKFFTKPQK</sequence>
<evidence type="ECO:0000313" key="1">
    <source>
        <dbReference type="EMBL" id="AEA33634.1"/>
    </source>
</evidence>
<dbReference type="HOGENOM" id="CLU_1545524_0_0_7"/>
<name>F2LV50_HIPMA</name>
<proteinExistence type="predicted"/>
<dbReference type="AlphaFoldDB" id="F2LV50"/>
<keyword evidence="2" id="KW-1185">Reference proteome</keyword>
<dbReference type="Proteomes" id="UP000008139">
    <property type="component" value="Chromosome"/>
</dbReference>
<reference evidence="1 2" key="1">
    <citation type="journal article" date="2011" name="Stand. Genomic Sci.">
        <title>Complete genome sequence of the thermophilic sulfur-reducer Hippea maritima type strain (MH(2)).</title>
        <authorList>
            <person name="Huntemann M."/>
            <person name="Lu M."/>
            <person name="Nolan M."/>
            <person name="Lapidus A."/>
            <person name="Lucas S."/>
            <person name="Hammon N."/>
            <person name="Deshpande S."/>
            <person name="Cheng J.F."/>
            <person name="Tapia R."/>
            <person name="Han C."/>
            <person name="Goodwin L."/>
            <person name="Pitluck S."/>
            <person name="Liolios K."/>
            <person name="Pagani I."/>
            <person name="Ivanova N."/>
            <person name="Ovchinikova G."/>
            <person name="Pati A."/>
            <person name="Chen A."/>
            <person name="Palaniappan K."/>
            <person name="Land M."/>
            <person name="Hauser L."/>
            <person name="Jeffries C.D."/>
            <person name="Detter J.C."/>
            <person name="Brambilla E.M."/>
            <person name="Rohde M."/>
            <person name="Spring S."/>
            <person name="Goker M."/>
            <person name="Woyke T."/>
            <person name="Bristow J."/>
            <person name="Eisen J.A."/>
            <person name="Markowitz V."/>
            <person name="Hugenholtz P."/>
            <person name="Kyrpides N.C."/>
            <person name="Klenk H.P."/>
            <person name="Mavromatis K."/>
        </authorList>
    </citation>
    <scope>NUCLEOTIDE SEQUENCE [LARGE SCALE GENOMIC DNA]</scope>
    <source>
        <strain evidence="2">ATCC 700847 / DSM 10411 / MH2</strain>
    </source>
</reference>
<gene>
    <name evidence="1" type="ordered locus">Hipma_0664</name>
</gene>
<dbReference type="STRING" id="760142.Hipma_0664"/>
<organism evidence="1 2">
    <name type="scientific">Hippea maritima (strain ATCC 700847 / DSM 10411 / MH2)</name>
    <dbReference type="NCBI Taxonomy" id="760142"/>
    <lineage>
        <taxon>Bacteria</taxon>
        <taxon>Pseudomonadati</taxon>
        <taxon>Campylobacterota</taxon>
        <taxon>Desulfurellia</taxon>
        <taxon>Desulfurellales</taxon>
        <taxon>Hippeaceae</taxon>
        <taxon>Hippea</taxon>
    </lineage>
</organism>
<reference evidence="2" key="2">
    <citation type="submission" date="2011-03" db="EMBL/GenBank/DDBJ databases">
        <title>The complete genome of Hippea maritima DSM 10411.</title>
        <authorList>
            <consortium name="US DOE Joint Genome Institute (JGI-PGF)"/>
            <person name="Lucas S."/>
            <person name="Copeland A."/>
            <person name="Lapidus A."/>
            <person name="Bruce D."/>
            <person name="Goodwin L."/>
            <person name="Pitluck S."/>
            <person name="Peters L."/>
            <person name="Kyrpides N."/>
            <person name="Mavromatis K."/>
            <person name="Pagani I."/>
            <person name="Ivanova N."/>
            <person name="Mikhailova N."/>
            <person name="Lu M."/>
            <person name="Detter J.C."/>
            <person name="Tapia R."/>
            <person name="Han C."/>
            <person name="Land M."/>
            <person name="Hauser L."/>
            <person name="Markowitz V."/>
            <person name="Cheng J.-F."/>
            <person name="Hugenholtz P."/>
            <person name="Woyke T."/>
            <person name="Wu D."/>
            <person name="Spring S."/>
            <person name="Schroeder M."/>
            <person name="Brambilla E."/>
            <person name="Klenk H.-P."/>
            <person name="Eisen J.A."/>
        </authorList>
    </citation>
    <scope>NUCLEOTIDE SEQUENCE [LARGE SCALE GENOMIC DNA]</scope>
    <source>
        <strain evidence="2">ATCC 700847 / DSM 10411 / MH2</strain>
    </source>
</reference>
<protein>
    <submittedName>
        <fullName evidence="1">Uncharacterized protein</fullName>
    </submittedName>
</protein>
<dbReference type="EMBL" id="CP002606">
    <property type="protein sequence ID" value="AEA33634.1"/>
    <property type="molecule type" value="Genomic_DNA"/>
</dbReference>
<dbReference type="RefSeq" id="WP_013681675.1">
    <property type="nucleotide sequence ID" value="NC_015318.1"/>
</dbReference>